<dbReference type="EMBL" id="JNAL01000003">
    <property type="protein sequence ID" value="KGF97978.1"/>
    <property type="molecule type" value="Genomic_DNA"/>
</dbReference>
<accession>A0A0A2AC37</accession>
<reference evidence="2" key="1">
    <citation type="journal article" date="2014" name="Sci. Data">
        <title>Genomes of diverse isolates of the marine cyanobacterium Prochlorococcus.</title>
        <authorList>
            <person name="Biller S."/>
            <person name="Berube P."/>
            <person name="Thompson J."/>
            <person name="Kelly L."/>
            <person name="Roggensack S."/>
            <person name="Awad L."/>
            <person name="Roache-Johnson K."/>
            <person name="Ding H."/>
            <person name="Giovannoni S.J."/>
            <person name="Moore L.R."/>
            <person name="Chisholm S.W."/>
        </authorList>
    </citation>
    <scope>NUCLEOTIDE SEQUENCE [LARGE SCALE GENOMIC DNA]</scope>
    <source>
        <strain evidence="2">MIT 9201</strain>
    </source>
</reference>
<name>A0A0A2AC37_PROMR</name>
<gene>
    <name evidence="1" type="ORF">EU95_0079</name>
</gene>
<evidence type="ECO:0000313" key="1">
    <source>
        <dbReference type="EMBL" id="KGF97978.1"/>
    </source>
</evidence>
<protein>
    <submittedName>
        <fullName evidence="1">Uncharacterized protein</fullName>
    </submittedName>
</protein>
<proteinExistence type="predicted"/>
<comment type="caution">
    <text evidence="1">The sequence shown here is derived from an EMBL/GenBank/DDBJ whole genome shotgun (WGS) entry which is preliminary data.</text>
</comment>
<dbReference type="Proteomes" id="UP000030355">
    <property type="component" value="Unassembled WGS sequence"/>
</dbReference>
<dbReference type="AlphaFoldDB" id="A0A0A2AC37"/>
<organism evidence="1 2">
    <name type="scientific">Prochlorococcus marinus str. MIT 9201</name>
    <dbReference type="NCBI Taxonomy" id="93057"/>
    <lineage>
        <taxon>Bacteria</taxon>
        <taxon>Bacillati</taxon>
        <taxon>Cyanobacteriota</taxon>
        <taxon>Cyanophyceae</taxon>
        <taxon>Synechococcales</taxon>
        <taxon>Prochlorococcaceae</taxon>
        <taxon>Prochlorococcus</taxon>
    </lineage>
</organism>
<evidence type="ECO:0000313" key="2">
    <source>
        <dbReference type="Proteomes" id="UP000030355"/>
    </source>
</evidence>
<sequence>MPRSTTEDWVDAISIFIRDTFGNKNWQIVKNKEKTMI</sequence>